<evidence type="ECO:0000256" key="1">
    <source>
        <dbReference type="SAM" id="MobiDB-lite"/>
    </source>
</evidence>
<gene>
    <name evidence="3" type="ORF">X975_14072</name>
</gene>
<feature type="compositionally biased region" description="Polar residues" evidence="1">
    <location>
        <begin position="162"/>
        <end position="172"/>
    </location>
</feature>
<feature type="compositionally biased region" description="Gly residues" evidence="1">
    <location>
        <begin position="1"/>
        <end position="11"/>
    </location>
</feature>
<proteinExistence type="predicted"/>
<dbReference type="AlphaFoldDB" id="A0A087T7P3"/>
<keyword evidence="2" id="KW-0812">Transmembrane</keyword>
<name>A0A087T7P3_STEMI</name>
<keyword evidence="2" id="KW-1133">Transmembrane helix</keyword>
<organism evidence="3 4">
    <name type="scientific">Stegodyphus mimosarum</name>
    <name type="common">African social velvet spider</name>
    <dbReference type="NCBI Taxonomy" id="407821"/>
    <lineage>
        <taxon>Eukaryota</taxon>
        <taxon>Metazoa</taxon>
        <taxon>Ecdysozoa</taxon>
        <taxon>Arthropoda</taxon>
        <taxon>Chelicerata</taxon>
        <taxon>Arachnida</taxon>
        <taxon>Araneae</taxon>
        <taxon>Araneomorphae</taxon>
        <taxon>Entelegynae</taxon>
        <taxon>Eresoidea</taxon>
        <taxon>Eresidae</taxon>
        <taxon>Stegodyphus</taxon>
    </lineage>
</organism>
<protein>
    <recommendedName>
        <fullName evidence="5">Teneurin-2</fullName>
    </recommendedName>
</protein>
<feature type="region of interest" description="Disordered" evidence="1">
    <location>
        <begin position="1"/>
        <end position="72"/>
    </location>
</feature>
<keyword evidence="4" id="KW-1185">Reference proteome</keyword>
<evidence type="ECO:0000313" key="4">
    <source>
        <dbReference type="Proteomes" id="UP000054359"/>
    </source>
</evidence>
<dbReference type="EMBL" id="KK113838">
    <property type="protein sequence ID" value="KFM61132.1"/>
    <property type="molecule type" value="Genomic_DNA"/>
</dbReference>
<evidence type="ECO:0008006" key="5">
    <source>
        <dbReference type="Google" id="ProtNLM"/>
    </source>
</evidence>
<dbReference type="STRING" id="407821.A0A087T7P3"/>
<accession>A0A087T7P3</accession>
<dbReference type="OMA" id="HESWNLW"/>
<keyword evidence="2" id="KW-0472">Membrane</keyword>
<feature type="region of interest" description="Disordered" evidence="1">
    <location>
        <begin position="157"/>
        <end position="204"/>
    </location>
</feature>
<feature type="compositionally biased region" description="Polar residues" evidence="1">
    <location>
        <begin position="179"/>
        <end position="189"/>
    </location>
</feature>
<feature type="non-terminal residue" evidence="3">
    <location>
        <position position="406"/>
    </location>
</feature>
<evidence type="ECO:0000256" key="2">
    <source>
        <dbReference type="SAM" id="Phobius"/>
    </source>
</evidence>
<sequence length="406" mass="43612">MRGNSGNGGSSRGRMYLSLHRGPSSSSTSDNNSDATCTDSEPITRRGGNPSLEAQNMFHESPPEPAPSTLLPGRNIQAQHRMDGLGLRPRLGYLESECESEPPYLPTMLKTGMSSIYPSQDMSIGDHVTPLIESSSGLEISSEGQNLRNNASKLNVKDNERIYSQPQQIQVSKSDEQKSSSIANGVNNPTPQPHHKNGGNPLTCATGGPGGPTYSNPLPVYCGTPCSTTGPMVPIANCVNPQLIQLPTAPGPARPPFASPSKFTSAAINSSRLHFQKTCAHKCSWKIATIILIFLTTLLIAFVAYFAATSSISTAESSKPCIVVEERGTADSYTGTTVPSPSRISLPVGVPPPSQRVCFLSPTEVTFYKKIDLGKILSKHLSSHESWNLWFLHNDAAFVRFNFSVP</sequence>
<dbReference type="OrthoDB" id="6436263at2759"/>
<dbReference type="Proteomes" id="UP000054359">
    <property type="component" value="Unassembled WGS sequence"/>
</dbReference>
<evidence type="ECO:0000313" key="3">
    <source>
        <dbReference type="EMBL" id="KFM61132.1"/>
    </source>
</evidence>
<feature type="compositionally biased region" description="Low complexity" evidence="1">
    <location>
        <begin position="24"/>
        <end position="40"/>
    </location>
</feature>
<feature type="transmembrane region" description="Helical" evidence="2">
    <location>
        <begin position="285"/>
        <end position="308"/>
    </location>
</feature>
<reference evidence="3 4" key="1">
    <citation type="submission" date="2013-11" db="EMBL/GenBank/DDBJ databases">
        <title>Genome sequencing of Stegodyphus mimosarum.</title>
        <authorList>
            <person name="Bechsgaard J."/>
        </authorList>
    </citation>
    <scope>NUCLEOTIDE SEQUENCE [LARGE SCALE GENOMIC DNA]</scope>
</reference>